<organism evidence="1 2">
    <name type="scientific">Chrysochromulina tobinii</name>
    <dbReference type="NCBI Taxonomy" id="1460289"/>
    <lineage>
        <taxon>Eukaryota</taxon>
        <taxon>Haptista</taxon>
        <taxon>Haptophyta</taxon>
        <taxon>Prymnesiophyceae</taxon>
        <taxon>Prymnesiales</taxon>
        <taxon>Chrysochromulinaceae</taxon>
        <taxon>Chrysochromulina</taxon>
    </lineage>
</organism>
<proteinExistence type="predicted"/>
<evidence type="ECO:0000313" key="1">
    <source>
        <dbReference type="EMBL" id="KOO52756.1"/>
    </source>
</evidence>
<gene>
    <name evidence="1" type="ORF">Ctob_014344</name>
</gene>
<accession>A0A0M0LP21</accession>
<dbReference type="EMBL" id="JWZX01000516">
    <property type="protein sequence ID" value="KOO52756.1"/>
    <property type="molecule type" value="Genomic_DNA"/>
</dbReference>
<protein>
    <submittedName>
        <fullName evidence="1">Uncharacterized protein</fullName>
    </submittedName>
</protein>
<name>A0A0M0LP21_9EUKA</name>
<evidence type="ECO:0000313" key="2">
    <source>
        <dbReference type="Proteomes" id="UP000037460"/>
    </source>
</evidence>
<dbReference type="AlphaFoldDB" id="A0A0M0LP21"/>
<dbReference type="Proteomes" id="UP000037460">
    <property type="component" value="Unassembled WGS sequence"/>
</dbReference>
<keyword evidence="2" id="KW-1185">Reference proteome</keyword>
<reference evidence="2" key="1">
    <citation type="journal article" date="2015" name="PLoS Genet.">
        <title>Genome Sequence and Transcriptome Analyses of Chrysochromulina tobin: Metabolic Tools for Enhanced Algal Fitness in the Prominent Order Prymnesiales (Haptophyceae).</title>
        <authorList>
            <person name="Hovde B.T."/>
            <person name="Deodato C.R."/>
            <person name="Hunsperger H.M."/>
            <person name="Ryken S.A."/>
            <person name="Yost W."/>
            <person name="Jha R.K."/>
            <person name="Patterson J."/>
            <person name="Monnat R.J. Jr."/>
            <person name="Barlow S.B."/>
            <person name="Starkenburg S.R."/>
            <person name="Cattolico R.A."/>
        </authorList>
    </citation>
    <scope>NUCLEOTIDE SEQUENCE</scope>
    <source>
        <strain evidence="2">CCMP291</strain>
    </source>
</reference>
<dbReference type="OrthoDB" id="430412at2759"/>
<sequence length="345" mass="38565">MVVCLFNPATKTAEYFIIPGFCFGYYSAVLGWNRITALYTHLGRRLLAIPATGYYDDFQIGGPWYDQPSSQGTFNTFVDMFGPGFDESKHVRFDEPAVNLGVLSDFSRVHIDATVTLGVTEERKDKLRTVVRGVFAERTIRRAQSTKLFGKSRFVLCPIFGRVGLGVLQPLQTVKTEAPVVPGSEVYESLSSLLEILDRLQPVVYSLFRRRDWAVVILSDASFDMATGSGGLGVVIWCPQRRELFYTAVADTRKLVAVLRNIQLKKTYITQLELIAAVCAYITWPDILGRRLAHHFIDNRPARAGLIKGSSSKPDSARIINAMHVELMALQCQTWFGFGDFDGDA</sequence>
<comment type="caution">
    <text evidence="1">The sequence shown here is derived from an EMBL/GenBank/DDBJ whole genome shotgun (WGS) entry which is preliminary data.</text>
</comment>